<sequence length="231" mass="26822">MTVFPVTRAFLIAVVLLCVACKKQNENDTKVYLDDVKNQSRQIQGLYEQANDMQLGLAHHPKIPALKKLNNKKKQYLKKKRGQKRCIVSYSLGSIALATRYLELFGELSSRINNVNVSEVYDELREFNRTFFRKDEEEGYQLAACAGPVEDDATYRIKCRGDQKKKCTDEIIFWFGLYQWLDYLKSLYREIEERPKHLVKVCMMSKRGKNPCEEPESTTVISRATAEVQEC</sequence>
<dbReference type="EMBL" id="MRZV01001022">
    <property type="protein sequence ID" value="PIK41399.1"/>
    <property type="molecule type" value="Genomic_DNA"/>
</dbReference>
<evidence type="ECO:0000313" key="2">
    <source>
        <dbReference type="EMBL" id="PIK41399.1"/>
    </source>
</evidence>
<dbReference type="Proteomes" id="UP000230750">
    <property type="component" value="Unassembled WGS sequence"/>
</dbReference>
<comment type="caution">
    <text evidence="2">The sequence shown here is derived from an EMBL/GenBank/DDBJ whole genome shotgun (WGS) entry which is preliminary data.</text>
</comment>
<organism evidence="2 3">
    <name type="scientific">Stichopus japonicus</name>
    <name type="common">Sea cucumber</name>
    <dbReference type="NCBI Taxonomy" id="307972"/>
    <lineage>
        <taxon>Eukaryota</taxon>
        <taxon>Metazoa</taxon>
        <taxon>Echinodermata</taxon>
        <taxon>Eleutherozoa</taxon>
        <taxon>Echinozoa</taxon>
        <taxon>Holothuroidea</taxon>
        <taxon>Aspidochirotacea</taxon>
        <taxon>Aspidochirotida</taxon>
        <taxon>Stichopodidae</taxon>
        <taxon>Apostichopus</taxon>
    </lineage>
</organism>
<protein>
    <submittedName>
        <fullName evidence="2">Uncharacterized protein</fullName>
    </submittedName>
</protein>
<evidence type="ECO:0000256" key="1">
    <source>
        <dbReference type="SAM" id="SignalP"/>
    </source>
</evidence>
<feature type="signal peptide" evidence="1">
    <location>
        <begin position="1"/>
        <end position="20"/>
    </location>
</feature>
<name>A0A2G8K0A9_STIJA</name>
<accession>A0A2G8K0A9</accession>
<gene>
    <name evidence="2" type="ORF">BSL78_21748</name>
</gene>
<keyword evidence="1" id="KW-0732">Signal</keyword>
<dbReference type="AlphaFoldDB" id="A0A2G8K0A9"/>
<feature type="chain" id="PRO_5013715050" evidence="1">
    <location>
        <begin position="21"/>
        <end position="231"/>
    </location>
</feature>
<proteinExistence type="predicted"/>
<reference evidence="2 3" key="1">
    <citation type="journal article" date="2017" name="PLoS Biol.">
        <title>The sea cucumber genome provides insights into morphological evolution and visceral regeneration.</title>
        <authorList>
            <person name="Zhang X."/>
            <person name="Sun L."/>
            <person name="Yuan J."/>
            <person name="Sun Y."/>
            <person name="Gao Y."/>
            <person name="Zhang L."/>
            <person name="Li S."/>
            <person name="Dai H."/>
            <person name="Hamel J.F."/>
            <person name="Liu C."/>
            <person name="Yu Y."/>
            <person name="Liu S."/>
            <person name="Lin W."/>
            <person name="Guo K."/>
            <person name="Jin S."/>
            <person name="Xu P."/>
            <person name="Storey K.B."/>
            <person name="Huan P."/>
            <person name="Zhang T."/>
            <person name="Zhou Y."/>
            <person name="Zhang J."/>
            <person name="Lin C."/>
            <person name="Li X."/>
            <person name="Xing L."/>
            <person name="Huo D."/>
            <person name="Sun M."/>
            <person name="Wang L."/>
            <person name="Mercier A."/>
            <person name="Li F."/>
            <person name="Yang H."/>
            <person name="Xiang J."/>
        </authorList>
    </citation>
    <scope>NUCLEOTIDE SEQUENCE [LARGE SCALE GENOMIC DNA]</scope>
    <source>
        <strain evidence="2">Shaxun</strain>
        <tissue evidence="2">Muscle</tissue>
    </source>
</reference>
<evidence type="ECO:0000313" key="3">
    <source>
        <dbReference type="Proteomes" id="UP000230750"/>
    </source>
</evidence>
<keyword evidence="3" id="KW-1185">Reference proteome</keyword>